<feature type="compositionally biased region" description="Basic and acidic residues" evidence="5">
    <location>
        <begin position="858"/>
        <end position="886"/>
    </location>
</feature>
<dbReference type="InterPro" id="IPR027417">
    <property type="entry name" value="P-loop_NTPase"/>
</dbReference>
<protein>
    <recommendedName>
        <fullName evidence="9">Helicase ATP-binding domain-containing protein</fullName>
    </recommendedName>
</protein>
<keyword evidence="1" id="KW-0547">Nucleotide-binding</keyword>
<name>A0A6C0IU74_9ZZZZ</name>
<keyword evidence="3" id="KW-0347">Helicase</keyword>
<dbReference type="Pfam" id="PF00270">
    <property type="entry name" value="DEAD"/>
    <property type="match status" value="1"/>
</dbReference>
<dbReference type="SMART" id="SM00487">
    <property type="entry name" value="DEXDc"/>
    <property type="match status" value="1"/>
</dbReference>
<dbReference type="PROSITE" id="PS51194">
    <property type="entry name" value="HELICASE_CTER"/>
    <property type="match status" value="1"/>
</dbReference>
<evidence type="ECO:0008006" key="9">
    <source>
        <dbReference type="Google" id="ProtNLM"/>
    </source>
</evidence>
<reference evidence="8" key="1">
    <citation type="journal article" date="2020" name="Nature">
        <title>Giant virus diversity and host interactions through global metagenomics.</title>
        <authorList>
            <person name="Schulz F."/>
            <person name="Roux S."/>
            <person name="Paez-Espino D."/>
            <person name="Jungbluth S."/>
            <person name="Walsh D.A."/>
            <person name="Denef V.J."/>
            <person name="McMahon K.D."/>
            <person name="Konstantinidis K.T."/>
            <person name="Eloe-Fadrosh E.A."/>
            <person name="Kyrpides N.C."/>
            <person name="Woyke T."/>
        </authorList>
    </citation>
    <scope>NUCLEOTIDE SEQUENCE</scope>
    <source>
        <strain evidence="8">GVMAG-M-3300024336-7</strain>
    </source>
</reference>
<evidence type="ECO:0000256" key="2">
    <source>
        <dbReference type="ARBA" id="ARBA00022801"/>
    </source>
</evidence>
<evidence type="ECO:0000259" key="7">
    <source>
        <dbReference type="PROSITE" id="PS51194"/>
    </source>
</evidence>
<dbReference type="EMBL" id="MN740267">
    <property type="protein sequence ID" value="QHT96768.1"/>
    <property type="molecule type" value="Genomic_DNA"/>
</dbReference>
<feature type="compositionally biased region" description="Basic residues" evidence="5">
    <location>
        <begin position="748"/>
        <end position="773"/>
    </location>
</feature>
<keyword evidence="2" id="KW-0378">Hydrolase</keyword>
<dbReference type="InterPro" id="IPR011545">
    <property type="entry name" value="DEAD/DEAH_box_helicase_dom"/>
</dbReference>
<feature type="domain" description="Helicase C-terminal" evidence="7">
    <location>
        <begin position="228"/>
        <end position="420"/>
    </location>
</feature>
<dbReference type="Gene3D" id="3.40.50.300">
    <property type="entry name" value="P-loop containing nucleotide triphosphate hydrolases"/>
    <property type="match status" value="2"/>
</dbReference>
<accession>A0A6C0IU74</accession>
<feature type="compositionally biased region" description="Acidic residues" evidence="5">
    <location>
        <begin position="889"/>
        <end position="902"/>
    </location>
</feature>
<evidence type="ECO:0000313" key="8">
    <source>
        <dbReference type="EMBL" id="QHT96768.1"/>
    </source>
</evidence>
<evidence type="ECO:0000256" key="3">
    <source>
        <dbReference type="ARBA" id="ARBA00022806"/>
    </source>
</evidence>
<proteinExistence type="predicted"/>
<keyword evidence="4" id="KW-0067">ATP-binding</keyword>
<organism evidence="8">
    <name type="scientific">viral metagenome</name>
    <dbReference type="NCBI Taxonomy" id="1070528"/>
    <lineage>
        <taxon>unclassified sequences</taxon>
        <taxon>metagenomes</taxon>
        <taxon>organismal metagenomes</taxon>
    </lineage>
</organism>
<dbReference type="GO" id="GO:0004386">
    <property type="term" value="F:helicase activity"/>
    <property type="evidence" value="ECO:0007669"/>
    <property type="project" value="UniProtKB-KW"/>
</dbReference>
<dbReference type="PANTHER" id="PTHR18934">
    <property type="entry name" value="ATP-DEPENDENT RNA HELICASE"/>
    <property type="match status" value="1"/>
</dbReference>
<dbReference type="PROSITE" id="PS51192">
    <property type="entry name" value="HELICASE_ATP_BIND_1"/>
    <property type="match status" value="1"/>
</dbReference>
<dbReference type="GO" id="GO:0005524">
    <property type="term" value="F:ATP binding"/>
    <property type="evidence" value="ECO:0007669"/>
    <property type="project" value="UniProtKB-KW"/>
</dbReference>
<dbReference type="InterPro" id="IPR001650">
    <property type="entry name" value="Helicase_C-like"/>
</dbReference>
<dbReference type="InterPro" id="IPR014001">
    <property type="entry name" value="Helicase_ATP-bd"/>
</dbReference>
<dbReference type="AlphaFoldDB" id="A0A6C0IU74"/>
<feature type="domain" description="Helicase ATP-binding" evidence="6">
    <location>
        <begin position="36"/>
        <end position="203"/>
    </location>
</feature>
<dbReference type="CDD" id="cd17917">
    <property type="entry name" value="DEXHc_RHA-like"/>
    <property type="match status" value="1"/>
</dbReference>
<sequence length="902" mass="104163">MPKPTLFIEGSLVGVDEETNKKVPIDHILDTIEHIRDDPSQRNVLVLKAETGAGKTVTVPAELYMRFKQPLVCTQPRVLTAKDKVHDILKIPRYAEHLTLGKTIGYQTKAFTDLGASVLFCTIGILYQQLLNDSTGAISRKYQFIVIDEVHERSAVVDGTLLLLNKMLDTYGNASPFVVVMSATIDVEKFTKYLKTGNSIDVIGAVPKIVTRFLEFDASDAVQSTIKTVEEIIMKDEKISEGNDIMIFIPDTPTMNAVELGLQKLQETIDEHYKILKIRSAEVKLQTGDYHDFVAESLDDVILTSDPDTGEVIHPDRLIVITTNVAETGVTKPMLRYVIDLGFHRSVSYNPQEHAYIDLPNMPTPKSMGIQRRGRAGRTFPGVYYPQYTKKTHDALPDMQHPEIWTSDITSLLLSTYIIMGVKPLDVYDIDWLDPPFIEQIEESNTKLLALGFINIDGPTEIGKTFGKIQMSPESIKMILAGVLHDICIVDLITIATCLNFFSRPQKLPKGTMDIPDDFIGMLYYFERQITLIISGDDHGTKQMEEIVEARDDYIEGFISCGLNVYSGRTLIDDSLTYLQRQQLESDYKKCILDGYYLNKLRIVMHSSPELLTLSGRSVAYDRKRYEPLFRFVAQQTQTMPLSPTIFVITDKITIKKETYSVRRRAGLISTVSIDGRGIIFPSRMNLLWSYPETFAPEKALSIWNNFTKLLFAEAKDTPITLRTPVSIKSTEFGFAPKKYDKHDKYDKHKKYDKHDKHDKHKKYDKHDKHKKYDKRDKRDKYNKHDKRDKHDKYDRDDRHKKHDRDDKHKKHDIDDKHKKHDIDDKHKKHDRDDKHKKHDRDDKHKKHDRDDKHKKHDRDDRHKKHDIDDRHKKHDRDDIDDKAYGGDDFLDTNLDESDREI</sequence>
<evidence type="ECO:0000256" key="4">
    <source>
        <dbReference type="ARBA" id="ARBA00022840"/>
    </source>
</evidence>
<dbReference type="GO" id="GO:0003723">
    <property type="term" value="F:RNA binding"/>
    <property type="evidence" value="ECO:0007669"/>
    <property type="project" value="TreeGrafter"/>
</dbReference>
<dbReference type="Gene3D" id="1.20.120.1080">
    <property type="match status" value="1"/>
</dbReference>
<feature type="region of interest" description="Disordered" evidence="5">
    <location>
        <begin position="744"/>
        <end position="902"/>
    </location>
</feature>
<feature type="compositionally biased region" description="Basic and acidic residues" evidence="5">
    <location>
        <begin position="789"/>
        <end position="834"/>
    </location>
</feature>
<evidence type="ECO:0000256" key="1">
    <source>
        <dbReference type="ARBA" id="ARBA00022741"/>
    </source>
</evidence>
<evidence type="ECO:0000256" key="5">
    <source>
        <dbReference type="SAM" id="MobiDB-lite"/>
    </source>
</evidence>
<dbReference type="PANTHER" id="PTHR18934:SF91">
    <property type="entry name" value="PRE-MRNA-SPLICING FACTOR ATP-DEPENDENT RNA HELICASE PRP16"/>
    <property type="match status" value="1"/>
</dbReference>
<evidence type="ECO:0000259" key="6">
    <source>
        <dbReference type="PROSITE" id="PS51192"/>
    </source>
</evidence>
<dbReference type="SUPFAM" id="SSF52540">
    <property type="entry name" value="P-loop containing nucleoside triphosphate hydrolases"/>
    <property type="match status" value="1"/>
</dbReference>
<dbReference type="GO" id="GO:0016787">
    <property type="term" value="F:hydrolase activity"/>
    <property type="evidence" value="ECO:0007669"/>
    <property type="project" value="UniProtKB-KW"/>
</dbReference>
<dbReference type="SMART" id="SM00490">
    <property type="entry name" value="HELICc"/>
    <property type="match status" value="1"/>
</dbReference>
<feature type="compositionally biased region" description="Basic residues" evidence="5">
    <location>
        <begin position="835"/>
        <end position="857"/>
    </location>
</feature>